<accession>A0A849BKK2</accession>
<evidence type="ECO:0000313" key="3">
    <source>
        <dbReference type="Proteomes" id="UP000555552"/>
    </source>
</evidence>
<sequence>MSGGWGTSRAAEQRQALLAPTVAEEPEGARPSGGGGSSTSGPRGGGRRHCWVVLDDVAPMPGVVTSWDRTGAGWLARVAYVVDDAGTVATGWLPASLLRPHDPAPPSGAGEPTA</sequence>
<dbReference type="EMBL" id="JABEMA010000010">
    <property type="protein sequence ID" value="NNH21875.1"/>
    <property type="molecule type" value="Genomic_DNA"/>
</dbReference>
<comment type="caution">
    <text evidence="2">The sequence shown here is derived from an EMBL/GenBank/DDBJ whole genome shotgun (WGS) entry which is preliminary data.</text>
</comment>
<proteinExistence type="predicted"/>
<dbReference type="Proteomes" id="UP000555552">
    <property type="component" value="Unassembled WGS sequence"/>
</dbReference>
<feature type="region of interest" description="Disordered" evidence="1">
    <location>
        <begin position="95"/>
        <end position="114"/>
    </location>
</feature>
<dbReference type="AlphaFoldDB" id="A0A849BKK2"/>
<dbReference type="RefSeq" id="WP_171201732.1">
    <property type="nucleotide sequence ID" value="NZ_BAAANP010000015.1"/>
</dbReference>
<reference evidence="2 3" key="1">
    <citation type="submission" date="2020-05" db="EMBL/GenBank/DDBJ databases">
        <title>MicrobeNet Type strains.</title>
        <authorList>
            <person name="Nicholson A.C."/>
        </authorList>
    </citation>
    <scope>NUCLEOTIDE SEQUENCE [LARGE SCALE GENOMIC DNA]</scope>
    <source>
        <strain evidence="2 3">JCM 14547</strain>
    </source>
</reference>
<protein>
    <submittedName>
        <fullName evidence="2">Uncharacterized protein</fullName>
    </submittedName>
</protein>
<feature type="region of interest" description="Disordered" evidence="1">
    <location>
        <begin position="1"/>
        <end position="48"/>
    </location>
</feature>
<evidence type="ECO:0000313" key="2">
    <source>
        <dbReference type="EMBL" id="NNH21875.1"/>
    </source>
</evidence>
<keyword evidence="3" id="KW-1185">Reference proteome</keyword>
<name>A0A849BKK2_9ACTN</name>
<evidence type="ECO:0000256" key="1">
    <source>
        <dbReference type="SAM" id="MobiDB-lite"/>
    </source>
</evidence>
<organism evidence="2 3">
    <name type="scientific">Pseudokineococcus marinus</name>
    <dbReference type="NCBI Taxonomy" id="351215"/>
    <lineage>
        <taxon>Bacteria</taxon>
        <taxon>Bacillati</taxon>
        <taxon>Actinomycetota</taxon>
        <taxon>Actinomycetes</taxon>
        <taxon>Kineosporiales</taxon>
        <taxon>Kineosporiaceae</taxon>
        <taxon>Pseudokineococcus</taxon>
    </lineage>
</organism>
<gene>
    <name evidence="2" type="ORF">HLB09_01995</name>
</gene>
<feature type="compositionally biased region" description="Gly residues" evidence="1">
    <location>
        <begin position="31"/>
        <end position="44"/>
    </location>
</feature>